<organism evidence="4 5">
    <name type="scientific">Ophiocordyceps camponoti-floridani</name>
    <dbReference type="NCBI Taxonomy" id="2030778"/>
    <lineage>
        <taxon>Eukaryota</taxon>
        <taxon>Fungi</taxon>
        <taxon>Dikarya</taxon>
        <taxon>Ascomycota</taxon>
        <taxon>Pezizomycotina</taxon>
        <taxon>Sordariomycetes</taxon>
        <taxon>Hypocreomycetidae</taxon>
        <taxon>Hypocreales</taxon>
        <taxon>Ophiocordycipitaceae</taxon>
        <taxon>Ophiocordyceps</taxon>
    </lineage>
</organism>
<keyword evidence="5" id="KW-1185">Reference proteome</keyword>
<dbReference type="SUPFAM" id="SSF53474">
    <property type="entry name" value="alpha/beta-Hydrolases"/>
    <property type="match status" value="1"/>
</dbReference>
<dbReference type="PANTHER" id="PTHR43329">
    <property type="entry name" value="EPOXIDE HYDROLASE"/>
    <property type="match status" value="1"/>
</dbReference>
<dbReference type="InterPro" id="IPR000639">
    <property type="entry name" value="Epox_hydrolase-like"/>
</dbReference>
<proteinExistence type="inferred from homology"/>
<dbReference type="AlphaFoldDB" id="A0A8H4Q1J2"/>
<dbReference type="OrthoDB" id="408373at2759"/>
<gene>
    <name evidence="4" type="ORF">GQ602_006542</name>
</gene>
<evidence type="ECO:0000259" key="3">
    <source>
        <dbReference type="Pfam" id="PF00561"/>
    </source>
</evidence>
<feature type="domain" description="AB hydrolase-1" evidence="3">
    <location>
        <begin position="40"/>
        <end position="318"/>
    </location>
</feature>
<accession>A0A8H4Q1J2</accession>
<dbReference type="Pfam" id="PF00561">
    <property type="entry name" value="Abhydrolase_1"/>
    <property type="match status" value="1"/>
</dbReference>
<evidence type="ECO:0000313" key="5">
    <source>
        <dbReference type="Proteomes" id="UP000562929"/>
    </source>
</evidence>
<protein>
    <submittedName>
        <fullName evidence="4">Epoxide hydrolase</fullName>
    </submittedName>
</protein>
<keyword evidence="1 4" id="KW-0378">Hydrolase</keyword>
<dbReference type="Proteomes" id="UP000562929">
    <property type="component" value="Unassembled WGS sequence"/>
</dbReference>
<name>A0A8H4Q1J2_9HYPO</name>
<comment type="similarity">
    <text evidence="2">Belongs to the AB hydrolase superfamily. Epoxide hydrolase family.</text>
</comment>
<reference evidence="4 5" key="1">
    <citation type="journal article" date="2020" name="G3 (Bethesda)">
        <title>Genetic Underpinnings of Host Manipulation by Ophiocordyceps as Revealed by Comparative Transcriptomics.</title>
        <authorList>
            <person name="Will I."/>
            <person name="Das B."/>
            <person name="Trinh T."/>
            <person name="Brachmann A."/>
            <person name="Ohm R.A."/>
            <person name="de Bekker C."/>
        </authorList>
    </citation>
    <scope>NUCLEOTIDE SEQUENCE [LARGE SCALE GENOMIC DNA]</scope>
    <source>
        <strain evidence="4 5">EC05</strain>
    </source>
</reference>
<dbReference type="InterPro" id="IPR000073">
    <property type="entry name" value="AB_hydrolase_1"/>
</dbReference>
<evidence type="ECO:0000256" key="2">
    <source>
        <dbReference type="ARBA" id="ARBA00038334"/>
    </source>
</evidence>
<dbReference type="Gene3D" id="3.40.50.1820">
    <property type="entry name" value="alpha/beta hydrolase"/>
    <property type="match status" value="1"/>
</dbReference>
<dbReference type="PRINTS" id="PR00412">
    <property type="entry name" value="EPOXHYDRLASE"/>
</dbReference>
<evidence type="ECO:0000313" key="4">
    <source>
        <dbReference type="EMBL" id="KAF4581918.1"/>
    </source>
</evidence>
<dbReference type="GO" id="GO:0016787">
    <property type="term" value="F:hydrolase activity"/>
    <property type="evidence" value="ECO:0007669"/>
    <property type="project" value="UniProtKB-KW"/>
</dbReference>
<sequence>MQTDKLLPNDPRVRREKATIRGKTYSYIVGEAPDKRPVDTIFLFHGFPDLGFGWRYQVPFLMRLGLRVVVPDMLGYAGTDCPSDLGQFSRKSISDDVKELAGLLVGDGPIILGGHDWGGLLVWRIAMWHPKLVKAVFSVCTPLLSIPRTHYVSLEEHLANGVLTNFKYQLQFKGPDLEAAIQGREKLRQLFSAIYGGCNGNGHSGFTTSEGFLLDKLPDIGSPPLLSEDELDYYVGQYMLQDAPQLRGPLNWYRLAEIDFEEEMPLADHKPVFRMPTLFIAASRDLALPPSMSANMEQYMPDLTRVEVQATHWALTEAPDAVNRHLGEWLSRVLRLEARSVL</sequence>
<dbReference type="InterPro" id="IPR029058">
    <property type="entry name" value="AB_hydrolase_fold"/>
</dbReference>
<comment type="caution">
    <text evidence="4">The sequence shown here is derived from an EMBL/GenBank/DDBJ whole genome shotgun (WGS) entry which is preliminary data.</text>
</comment>
<evidence type="ECO:0000256" key="1">
    <source>
        <dbReference type="ARBA" id="ARBA00022801"/>
    </source>
</evidence>
<dbReference type="EMBL" id="JAACLJ010000008">
    <property type="protein sequence ID" value="KAF4581918.1"/>
    <property type="molecule type" value="Genomic_DNA"/>
</dbReference>